<evidence type="ECO:0000313" key="1">
    <source>
        <dbReference type="EMBL" id="TDC50364.1"/>
    </source>
</evidence>
<dbReference type="RefSeq" id="WP_131983856.1">
    <property type="nucleotide sequence ID" value="NZ_SMKL01000031.1"/>
</dbReference>
<reference evidence="1 2" key="1">
    <citation type="submission" date="2019-02" db="EMBL/GenBank/DDBJ databases">
        <title>Draft genome sequences of novel Actinobacteria.</title>
        <authorList>
            <person name="Sahin N."/>
            <person name="Ay H."/>
            <person name="Saygin H."/>
        </authorList>
    </citation>
    <scope>NUCLEOTIDE SEQUENCE [LARGE SCALE GENOMIC DNA]</scope>
    <source>
        <strain evidence="1 2">KC603</strain>
    </source>
</reference>
<dbReference type="Gene3D" id="2.115.10.20">
    <property type="entry name" value="Glycosyl hydrolase domain, family 43"/>
    <property type="match status" value="2"/>
</dbReference>
<name>A0A4R4RLS1_9ACTN</name>
<evidence type="ECO:0008006" key="3">
    <source>
        <dbReference type="Google" id="ProtNLM"/>
    </source>
</evidence>
<dbReference type="Proteomes" id="UP000295621">
    <property type="component" value="Unassembled WGS sequence"/>
</dbReference>
<evidence type="ECO:0000313" key="2">
    <source>
        <dbReference type="Proteomes" id="UP000295621"/>
    </source>
</evidence>
<accession>A0A4R4RLS1</accession>
<gene>
    <name evidence="1" type="ORF">E1212_15110</name>
</gene>
<dbReference type="EMBL" id="SMKL01000031">
    <property type="protein sequence ID" value="TDC50364.1"/>
    <property type="molecule type" value="Genomic_DNA"/>
</dbReference>
<dbReference type="OrthoDB" id="251398at2"/>
<dbReference type="AlphaFoldDB" id="A0A4R4RLS1"/>
<dbReference type="InterPro" id="IPR023296">
    <property type="entry name" value="Glyco_hydro_beta-prop_sf"/>
</dbReference>
<dbReference type="SUPFAM" id="SSF75005">
    <property type="entry name" value="Arabinanase/levansucrase/invertase"/>
    <property type="match status" value="1"/>
</dbReference>
<organism evidence="1 2">
    <name type="scientific">Jiangella ureilytica</name>
    <dbReference type="NCBI Taxonomy" id="2530374"/>
    <lineage>
        <taxon>Bacteria</taxon>
        <taxon>Bacillati</taxon>
        <taxon>Actinomycetota</taxon>
        <taxon>Actinomycetes</taxon>
        <taxon>Jiangellales</taxon>
        <taxon>Jiangellaceae</taxon>
        <taxon>Jiangella</taxon>
    </lineage>
</organism>
<protein>
    <recommendedName>
        <fullName evidence="3">Glycosyl hydrolase family 32</fullName>
    </recommendedName>
</protein>
<comment type="caution">
    <text evidence="1">The sequence shown here is derived from an EMBL/GenBank/DDBJ whole genome shotgun (WGS) entry which is preliminary data.</text>
</comment>
<proteinExistence type="predicted"/>
<keyword evidence="2" id="KW-1185">Reference proteome</keyword>
<sequence>MSNATARIDLPVHQLDPMDSTVVLSPEANEAGYWIGCAAVLHEPEKNRFVMTYRQRRPRDHAEGDRGYRCAVAVSGDGVTFTDVWSVNKAALDSPSMERFSIIPVEDGYQLYISYVDPADNRWRIDVIEAEEVDRFDVASRKEVLTAASTGTEGVKDPYVLRRGPVTYLIASYAEGLAEPSRAASAHATADIYNVGATTHPTGLATSVNGRDFTWHGEILGVGEGWDRYQARINSVVAFDGGGYLGFYDGSASHRENYEERTGLAVSSDLFTWHRLTPDGPWTVVPHATGSVRYVDALVIGGEWWIYFEATRPDGAHELRLARRPVRV</sequence>